<feature type="transmembrane region" description="Helical" evidence="1">
    <location>
        <begin position="7"/>
        <end position="29"/>
    </location>
</feature>
<keyword evidence="1" id="KW-0472">Membrane</keyword>
<keyword evidence="1" id="KW-1133">Transmembrane helix</keyword>
<feature type="transmembrane region" description="Helical" evidence="1">
    <location>
        <begin position="35"/>
        <end position="53"/>
    </location>
</feature>
<reference evidence="2" key="1">
    <citation type="submission" date="2019-11" db="EMBL/GenBank/DDBJ databases">
        <authorList>
            <person name="Feng L."/>
        </authorList>
    </citation>
    <scope>NUCLEOTIDE SEQUENCE</scope>
    <source>
        <strain evidence="2">ElimosumLFYP34</strain>
    </source>
</reference>
<proteinExistence type="predicted"/>
<dbReference type="EMBL" id="CACRTR010000003">
    <property type="protein sequence ID" value="VYT79106.1"/>
    <property type="molecule type" value="Genomic_DNA"/>
</dbReference>
<sequence>MILKIIGGIIIVTFLGFCFAMTVFDVGVVSALQSWGIALLLTVVVVIGAYFLIH</sequence>
<evidence type="ECO:0000313" key="2">
    <source>
        <dbReference type="EMBL" id="VYT79106.1"/>
    </source>
</evidence>
<gene>
    <name evidence="2" type="ORF">ELLFYP34_01928</name>
</gene>
<protein>
    <submittedName>
        <fullName evidence="2">Uncharacterized protein</fullName>
    </submittedName>
</protein>
<dbReference type="AlphaFoldDB" id="A0A6N2ZMA6"/>
<organism evidence="2">
    <name type="scientific">Eubacterium limosum</name>
    <dbReference type="NCBI Taxonomy" id="1736"/>
    <lineage>
        <taxon>Bacteria</taxon>
        <taxon>Bacillati</taxon>
        <taxon>Bacillota</taxon>
        <taxon>Clostridia</taxon>
        <taxon>Eubacteriales</taxon>
        <taxon>Eubacteriaceae</taxon>
        <taxon>Eubacterium</taxon>
    </lineage>
</organism>
<accession>A0A6N2ZMA6</accession>
<evidence type="ECO:0000256" key="1">
    <source>
        <dbReference type="SAM" id="Phobius"/>
    </source>
</evidence>
<name>A0A6N2ZMA6_EUBLI</name>
<keyword evidence="1" id="KW-0812">Transmembrane</keyword>